<feature type="domain" description="Cyanovirin-N" evidence="2">
    <location>
        <begin position="28"/>
        <end position="129"/>
    </location>
</feature>
<evidence type="ECO:0000313" key="3">
    <source>
        <dbReference type="EMBL" id="KAJ9131355.1"/>
    </source>
</evidence>
<feature type="signal peptide" evidence="1">
    <location>
        <begin position="1"/>
        <end position="20"/>
    </location>
</feature>
<dbReference type="EMBL" id="JANBVO010000068">
    <property type="protein sequence ID" value="KAJ9131355.1"/>
    <property type="molecule type" value="Genomic_DNA"/>
</dbReference>
<reference evidence="3" key="1">
    <citation type="submission" date="2022-07" db="EMBL/GenBank/DDBJ databases">
        <title>Fungi with potential for degradation of polypropylene.</title>
        <authorList>
            <person name="Gostincar C."/>
        </authorList>
    </citation>
    <scope>NUCLEOTIDE SEQUENCE</scope>
    <source>
        <strain evidence="3">EXF-13308</strain>
    </source>
</reference>
<name>A0AA38R783_9PEZI</name>
<dbReference type="Proteomes" id="UP001174694">
    <property type="component" value="Unassembled WGS sequence"/>
</dbReference>
<dbReference type="Pfam" id="PF08881">
    <property type="entry name" value="CVNH"/>
    <property type="match status" value="1"/>
</dbReference>
<sequence>MHNFALFTLTILATLHSVLADTTALKDFTKSCDWVTTPNMTLSAWCTRLDGAREFSQVDLLKEITNENGKLLVNGKGQQGVNNFTSKWTLCESTGPEVWCWNHQTEGNTWHKSGRVSLDAFIGNNNGFLAVPKDLPPACSTSEDYATVECSPGLPTRGETWWGQQFSDWGDYD</sequence>
<accession>A0AA38R783</accession>
<evidence type="ECO:0000259" key="2">
    <source>
        <dbReference type="Pfam" id="PF08881"/>
    </source>
</evidence>
<organism evidence="3 4">
    <name type="scientific">Pleurostoma richardsiae</name>
    <dbReference type="NCBI Taxonomy" id="41990"/>
    <lineage>
        <taxon>Eukaryota</taxon>
        <taxon>Fungi</taxon>
        <taxon>Dikarya</taxon>
        <taxon>Ascomycota</taxon>
        <taxon>Pezizomycotina</taxon>
        <taxon>Sordariomycetes</taxon>
        <taxon>Sordariomycetidae</taxon>
        <taxon>Calosphaeriales</taxon>
        <taxon>Pleurostomataceae</taxon>
        <taxon>Pleurostoma</taxon>
    </lineage>
</organism>
<evidence type="ECO:0000313" key="4">
    <source>
        <dbReference type="Proteomes" id="UP001174694"/>
    </source>
</evidence>
<keyword evidence="4" id="KW-1185">Reference proteome</keyword>
<dbReference type="InterPro" id="IPR011058">
    <property type="entry name" value="Cyanovirin-N"/>
</dbReference>
<feature type="chain" id="PRO_5041349932" description="Cyanovirin-N domain-containing protein" evidence="1">
    <location>
        <begin position="21"/>
        <end position="173"/>
    </location>
</feature>
<dbReference type="AlphaFoldDB" id="A0AA38R783"/>
<evidence type="ECO:0000256" key="1">
    <source>
        <dbReference type="SAM" id="SignalP"/>
    </source>
</evidence>
<protein>
    <recommendedName>
        <fullName evidence="2">Cyanovirin-N domain-containing protein</fullName>
    </recommendedName>
</protein>
<dbReference type="InterPro" id="IPR036673">
    <property type="entry name" value="Cyanovirin-N_sf"/>
</dbReference>
<dbReference type="Gene3D" id="2.30.60.10">
    <property type="entry name" value="Cyanovirin-N"/>
    <property type="match status" value="1"/>
</dbReference>
<keyword evidence="1" id="KW-0732">Signal</keyword>
<comment type="caution">
    <text evidence="3">The sequence shown here is derived from an EMBL/GenBank/DDBJ whole genome shotgun (WGS) entry which is preliminary data.</text>
</comment>
<dbReference type="SUPFAM" id="SSF51322">
    <property type="entry name" value="Cyanovirin-N"/>
    <property type="match status" value="1"/>
</dbReference>
<proteinExistence type="predicted"/>
<gene>
    <name evidence="3" type="ORF">NKR23_g11732</name>
</gene>